<dbReference type="PANTHER" id="PTHR40462">
    <property type="entry name" value="CHROMOSOME 1, WHOLE GENOME SHOTGUN SEQUENCE"/>
    <property type="match status" value="1"/>
</dbReference>
<evidence type="ECO:0000313" key="2">
    <source>
        <dbReference type="EMBL" id="SPQ20167.1"/>
    </source>
</evidence>
<evidence type="ECO:0000256" key="1">
    <source>
        <dbReference type="SAM" id="MobiDB-lite"/>
    </source>
</evidence>
<feature type="compositionally biased region" description="Basic and acidic residues" evidence="1">
    <location>
        <begin position="47"/>
        <end position="66"/>
    </location>
</feature>
<evidence type="ECO:0000313" key="3">
    <source>
        <dbReference type="Proteomes" id="UP000289323"/>
    </source>
</evidence>
<dbReference type="Proteomes" id="UP000289323">
    <property type="component" value="Unassembled WGS sequence"/>
</dbReference>
<dbReference type="PANTHER" id="PTHR40462:SF1">
    <property type="entry name" value="EXPRESSED PROTEIN"/>
    <property type="match status" value="1"/>
</dbReference>
<feature type="compositionally biased region" description="Low complexity" evidence="1">
    <location>
        <begin position="10"/>
        <end position="31"/>
    </location>
</feature>
<dbReference type="AlphaFoldDB" id="A0A446BCE3"/>
<gene>
    <name evidence="2" type="ORF">TT172_LOCUS2586</name>
</gene>
<organism evidence="2 3">
    <name type="scientific">Thermothielavioides terrestris</name>
    <dbReference type="NCBI Taxonomy" id="2587410"/>
    <lineage>
        <taxon>Eukaryota</taxon>
        <taxon>Fungi</taxon>
        <taxon>Dikarya</taxon>
        <taxon>Ascomycota</taxon>
        <taxon>Pezizomycotina</taxon>
        <taxon>Sordariomycetes</taxon>
        <taxon>Sordariomycetidae</taxon>
        <taxon>Sordariales</taxon>
        <taxon>Chaetomiaceae</taxon>
        <taxon>Thermothielavioides</taxon>
    </lineage>
</organism>
<accession>A0A446BCE3</accession>
<reference evidence="2 3" key="1">
    <citation type="submission" date="2018-04" db="EMBL/GenBank/DDBJ databases">
        <authorList>
            <person name="Huttner S."/>
            <person name="Dainat J."/>
        </authorList>
    </citation>
    <scope>NUCLEOTIDE SEQUENCE [LARGE SCALE GENOMIC DNA]</scope>
</reference>
<name>A0A446BCE3_9PEZI</name>
<protein>
    <submittedName>
        <fullName evidence="2">E4c4ceb0-a765-498c-99c5-6538e9a62e0e</fullName>
    </submittedName>
</protein>
<proteinExistence type="predicted"/>
<dbReference type="EMBL" id="OUUZ01000003">
    <property type="protein sequence ID" value="SPQ20167.1"/>
    <property type="molecule type" value="Genomic_DNA"/>
</dbReference>
<sequence length="108" mass="11737">MDYINKAIGSHHPGGQQQPPQGQQAQPSGSGNLMGRLQGMAGGGPQGEKHEDALDKGIDWVQEHVFKQGPQSNESAAEQAKDKFIAQNVREQYQKATGKEFPVKEKRG</sequence>
<feature type="region of interest" description="Disordered" evidence="1">
    <location>
        <begin position="1"/>
        <end position="83"/>
    </location>
</feature>